<gene>
    <name evidence="1" type="ORF">GCM10007877_05660</name>
</gene>
<dbReference type="AlphaFoldDB" id="A0AA37T905"/>
<comment type="caution">
    <text evidence="1">The sequence shown here is derived from an EMBL/GenBank/DDBJ whole genome shotgun (WGS) entry which is preliminary data.</text>
</comment>
<evidence type="ECO:0000313" key="2">
    <source>
        <dbReference type="Proteomes" id="UP001156870"/>
    </source>
</evidence>
<dbReference type="InterPro" id="IPR021953">
    <property type="entry name" value="DUF3570"/>
</dbReference>
<sequence length="374" mass="42784">MAGLLLVSIGTHSAVLPEDRADIMYHGYDGDGVRIDGPSFLVRKNIADKVSVYGNYYTDQVSGASIDVLSYGSAYTEERNEYSIGADYLYDKTIMSLSYLNSDESDYVSDAVSFDVSHDFFGDLSTLSMGFSYAEDTVGRNGDDSFSEEAEHKRYRIGLTQVITKNILMNVSFETAADQGYLNNPYRQVRFLTGDGTTASSKTELYPNTRNSDAIAVKGMFYLPYRAAIRADYRFYSDSWGIEASNYELRYIHPLKEVAGLTLEAKYRFYDQTQADFYSDLLPFEDATNFYGRDKELSTYTTNMFGIGASYELKHPWLSFFDKTTINAYWDYIQFDYENFRDMTQSNDGSFAIGEEPFFNFDANVLRFYISFWY</sequence>
<dbReference type="Pfam" id="PF12094">
    <property type="entry name" value="DUF3570"/>
    <property type="match status" value="2"/>
</dbReference>
<keyword evidence="2" id="KW-1185">Reference proteome</keyword>
<evidence type="ECO:0000313" key="1">
    <source>
        <dbReference type="EMBL" id="GLS24852.1"/>
    </source>
</evidence>
<organism evidence="1 2">
    <name type="scientific">Marinibactrum halimedae</name>
    <dbReference type="NCBI Taxonomy" id="1444977"/>
    <lineage>
        <taxon>Bacteria</taxon>
        <taxon>Pseudomonadati</taxon>
        <taxon>Pseudomonadota</taxon>
        <taxon>Gammaproteobacteria</taxon>
        <taxon>Cellvibrionales</taxon>
        <taxon>Cellvibrionaceae</taxon>
        <taxon>Marinibactrum</taxon>
    </lineage>
</organism>
<dbReference type="EMBL" id="BSPD01000020">
    <property type="protein sequence ID" value="GLS24852.1"/>
    <property type="molecule type" value="Genomic_DNA"/>
</dbReference>
<dbReference type="Proteomes" id="UP001156870">
    <property type="component" value="Unassembled WGS sequence"/>
</dbReference>
<name>A0AA37T905_9GAMM</name>
<proteinExistence type="predicted"/>
<evidence type="ECO:0008006" key="3">
    <source>
        <dbReference type="Google" id="ProtNLM"/>
    </source>
</evidence>
<reference evidence="1 2" key="1">
    <citation type="journal article" date="2014" name="Int. J. Syst. Evol. Microbiol.">
        <title>Complete genome sequence of Corynebacterium casei LMG S-19264T (=DSM 44701T), isolated from a smear-ripened cheese.</title>
        <authorList>
            <consortium name="US DOE Joint Genome Institute (JGI-PGF)"/>
            <person name="Walter F."/>
            <person name="Albersmeier A."/>
            <person name="Kalinowski J."/>
            <person name="Ruckert C."/>
        </authorList>
    </citation>
    <scope>NUCLEOTIDE SEQUENCE [LARGE SCALE GENOMIC DNA]</scope>
    <source>
        <strain evidence="1 2">NBRC 110095</strain>
    </source>
</reference>
<accession>A0AA37T905</accession>
<protein>
    <recommendedName>
        <fullName evidence="3">DUF3570 domain-containing protein</fullName>
    </recommendedName>
</protein>
<dbReference type="RefSeq" id="WP_232592326.1">
    <property type="nucleotide sequence ID" value="NZ_BSPD01000020.1"/>
</dbReference>